<evidence type="ECO:0000313" key="1">
    <source>
        <dbReference type="EMBL" id="CAH0718277.1"/>
    </source>
</evidence>
<gene>
    <name evidence="1" type="ORF">BINO364_LOCUS4788</name>
</gene>
<proteinExistence type="predicted"/>
<dbReference type="AlphaFoldDB" id="A0A8J9URA7"/>
<keyword evidence="2" id="KW-1185">Reference proteome</keyword>
<sequence>MALLDETVIDDGEFNMDELITFRAHSDHDYQVVRCDAGDTPAAYVDLPIDEDWPPSLKKRIKPIQFDLDDGKDYIPPIVKQENYQNYKTAPKLENDDYNDFIANSIMNTGRKLGLDFPVPVKNEDIVIEEISDFDTRNNFTEVKSFVVVNGTANEF</sequence>
<dbReference type="OrthoDB" id="674948at2759"/>
<protein>
    <submittedName>
        <fullName evidence="1">Uncharacterized protein</fullName>
    </submittedName>
</protein>
<reference evidence="1" key="1">
    <citation type="submission" date="2021-12" db="EMBL/GenBank/DDBJ databases">
        <authorList>
            <person name="Martin H S."/>
        </authorList>
    </citation>
    <scope>NUCLEOTIDE SEQUENCE</scope>
</reference>
<evidence type="ECO:0000313" key="2">
    <source>
        <dbReference type="Proteomes" id="UP000838878"/>
    </source>
</evidence>
<name>A0A8J9URA7_9NEOP</name>
<dbReference type="Proteomes" id="UP000838878">
    <property type="component" value="Chromosome 12"/>
</dbReference>
<dbReference type="EMBL" id="OV170232">
    <property type="protein sequence ID" value="CAH0718277.1"/>
    <property type="molecule type" value="Genomic_DNA"/>
</dbReference>
<organism evidence="1 2">
    <name type="scientific">Brenthis ino</name>
    <name type="common">lesser marbled fritillary</name>
    <dbReference type="NCBI Taxonomy" id="405034"/>
    <lineage>
        <taxon>Eukaryota</taxon>
        <taxon>Metazoa</taxon>
        <taxon>Ecdysozoa</taxon>
        <taxon>Arthropoda</taxon>
        <taxon>Hexapoda</taxon>
        <taxon>Insecta</taxon>
        <taxon>Pterygota</taxon>
        <taxon>Neoptera</taxon>
        <taxon>Endopterygota</taxon>
        <taxon>Lepidoptera</taxon>
        <taxon>Glossata</taxon>
        <taxon>Ditrysia</taxon>
        <taxon>Papilionoidea</taxon>
        <taxon>Nymphalidae</taxon>
        <taxon>Heliconiinae</taxon>
        <taxon>Argynnini</taxon>
        <taxon>Brenthis</taxon>
    </lineage>
</organism>
<accession>A0A8J9URA7</accession>
<feature type="non-terminal residue" evidence="1">
    <location>
        <position position="156"/>
    </location>
</feature>